<feature type="domain" description="RING-type" evidence="15">
    <location>
        <begin position="379"/>
        <end position="417"/>
    </location>
</feature>
<feature type="compositionally biased region" description="Low complexity" evidence="13">
    <location>
        <begin position="483"/>
        <end position="497"/>
    </location>
</feature>
<sequence>MESTTPEACSVDEEDCSDSEVACLMRVGKKSEWLRLFENTEVTVGRGVNVTYQLLSASCPLMISRLHCTFKRKEDRQWTVTDKKSLNGVWVNGNRIPADEAHLLRLGDSIQLGVPVMGSRVEFDYILVQRPLKDIKLHLAKTHKEGTTATLITASSKRKMTVEEDEPSTSKPKLYRCSSSDKSLARACPPPLKKCQLQHSHTQPEQTASSRRVQKSRLRSDGSQPPCDVDNLQMYSQNIVLLRQQVDDTQRRVASLEGEDEPGDLLVREQVQELQSQLGTLRAKMRQMETLKKSFSERRWPEHQKSQQEEQMRKELNDALQEQKKVIDEHALSRQAFEKILSAKNKELEATKEEKERARAQKEEVVTQMTEVLENELQCIICSELFIEAVTLNCAHSFCSYCINQWRKKKEECPICRQAITSQSRCLALDNFIERMMENLSLDVKEKRQSIINERKGKKVCESSIQSATSAEVMVIHDDDSSSDSSSDSSMESDGSMLSIFSSSSSVLTVDTENSDDLEFEISDDLED</sequence>
<comment type="similarity">
    <text evidence="12">Belongs to the RNF8 family.</text>
</comment>
<dbReference type="OMA" id="RRKDECP"/>
<keyword evidence="6 12" id="KW-0863">Zinc-finger</keyword>
<dbReference type="GO" id="GO:0005829">
    <property type="term" value="C:cytosol"/>
    <property type="evidence" value="ECO:0007669"/>
    <property type="project" value="TreeGrafter"/>
</dbReference>
<evidence type="ECO:0000256" key="7">
    <source>
        <dbReference type="ARBA" id="ARBA00022786"/>
    </source>
</evidence>
<keyword evidence="4 12" id="KW-0479">Metal-binding</keyword>
<dbReference type="PROSITE" id="PS50089">
    <property type="entry name" value="ZF_RING_2"/>
    <property type="match status" value="1"/>
</dbReference>
<dbReference type="InterPro" id="IPR000253">
    <property type="entry name" value="FHA_dom"/>
</dbReference>
<evidence type="ECO:0000259" key="14">
    <source>
        <dbReference type="PROSITE" id="PS50006"/>
    </source>
</evidence>
<evidence type="ECO:0000256" key="9">
    <source>
        <dbReference type="ARBA" id="ARBA00022853"/>
    </source>
</evidence>
<keyword evidence="17" id="KW-1185">Reference proteome</keyword>
<dbReference type="UniPathway" id="UPA00143"/>
<dbReference type="GO" id="GO:0043130">
    <property type="term" value="F:ubiquitin binding"/>
    <property type="evidence" value="ECO:0007669"/>
    <property type="project" value="UniProtKB-UniRule"/>
</dbReference>
<dbReference type="EMBL" id="CM012460">
    <property type="protein sequence ID" value="RVE55715.1"/>
    <property type="molecule type" value="Genomic_DNA"/>
</dbReference>
<keyword evidence="3 12" id="KW-0808">Transferase</keyword>
<dbReference type="InterPro" id="IPR013083">
    <property type="entry name" value="Znf_RING/FYVE/PHD"/>
</dbReference>
<dbReference type="Gene3D" id="3.30.40.10">
    <property type="entry name" value="Zinc/RING finger domain, C3HC4 (zinc finger)"/>
    <property type="match status" value="1"/>
</dbReference>
<dbReference type="Gene3D" id="1.20.5.170">
    <property type="match status" value="1"/>
</dbReference>
<gene>
    <name evidence="12" type="primary">RNF8</name>
    <name evidence="16" type="ORF">OJAV_G00228710</name>
</gene>
<dbReference type="GO" id="GO:0006302">
    <property type="term" value="P:double-strand break repair"/>
    <property type="evidence" value="ECO:0007669"/>
    <property type="project" value="UniProtKB-UniRule"/>
</dbReference>
<evidence type="ECO:0000256" key="1">
    <source>
        <dbReference type="ARBA" id="ARBA00005797"/>
    </source>
</evidence>
<comment type="pathway">
    <text evidence="12">Protein modification; protein ubiquitination.</text>
</comment>
<keyword evidence="5 12" id="KW-0227">DNA damage</keyword>
<comment type="catalytic activity">
    <reaction evidence="12">
        <text>S-ubiquitinyl-[E2 ubiquitin-conjugating enzyme]-L-cysteine + [acceptor protein]-L-lysine = [E2 ubiquitin-conjugating enzyme]-L-cysteine + N(6)-ubiquitinyl-[acceptor protein]-L-lysine.</text>
        <dbReference type="EC" id="2.3.2.27"/>
    </reaction>
</comment>
<keyword evidence="7 12" id="KW-0833">Ubl conjugation pathway</keyword>
<dbReference type="PANTHER" id="PTHR15067">
    <property type="entry name" value="E3 UBIQUITIN-PROTEIN LIGASE RNF8"/>
    <property type="match status" value="1"/>
</dbReference>
<dbReference type="SMART" id="SM00184">
    <property type="entry name" value="RING"/>
    <property type="match status" value="1"/>
</dbReference>
<dbReference type="InterPro" id="IPR001841">
    <property type="entry name" value="Znf_RING"/>
</dbReference>
<dbReference type="SUPFAM" id="SSF57850">
    <property type="entry name" value="RING/U-box"/>
    <property type="match status" value="1"/>
</dbReference>
<dbReference type="GO" id="GO:0008270">
    <property type="term" value="F:zinc ion binding"/>
    <property type="evidence" value="ECO:0007669"/>
    <property type="project" value="UniProtKB-KW"/>
</dbReference>
<feature type="compositionally biased region" description="Polar residues" evidence="13">
    <location>
        <begin position="197"/>
        <end position="211"/>
    </location>
</feature>
<dbReference type="GO" id="GO:0005634">
    <property type="term" value="C:nucleus"/>
    <property type="evidence" value="ECO:0007669"/>
    <property type="project" value="UniProtKB-UniRule"/>
</dbReference>
<organism evidence="16 17">
    <name type="scientific">Oryzias javanicus</name>
    <name type="common">Javanese ricefish</name>
    <name type="synonym">Aplocheilus javanicus</name>
    <dbReference type="NCBI Taxonomy" id="123683"/>
    <lineage>
        <taxon>Eukaryota</taxon>
        <taxon>Metazoa</taxon>
        <taxon>Chordata</taxon>
        <taxon>Craniata</taxon>
        <taxon>Vertebrata</taxon>
        <taxon>Euteleostomi</taxon>
        <taxon>Actinopterygii</taxon>
        <taxon>Neopterygii</taxon>
        <taxon>Teleostei</taxon>
        <taxon>Neoteleostei</taxon>
        <taxon>Acanthomorphata</taxon>
        <taxon>Ovalentaria</taxon>
        <taxon>Atherinomorphae</taxon>
        <taxon>Beloniformes</taxon>
        <taxon>Adrianichthyidae</taxon>
        <taxon>Oryziinae</taxon>
        <taxon>Oryzias</taxon>
    </lineage>
</organism>
<keyword evidence="10 12" id="KW-0234">DNA repair</keyword>
<dbReference type="FunFam" id="2.60.200.20:FF:000015">
    <property type="entry name" value="E3 ubiquitin-protein ligase RNF8"/>
    <property type="match status" value="1"/>
</dbReference>
<evidence type="ECO:0000256" key="10">
    <source>
        <dbReference type="ARBA" id="ARBA00023204"/>
    </source>
</evidence>
<dbReference type="CDD" id="cd16535">
    <property type="entry name" value="RING-HC_RNF8"/>
    <property type="match status" value="1"/>
</dbReference>
<dbReference type="PANTHER" id="PTHR15067:SF4">
    <property type="entry name" value="E3 UBIQUITIN-PROTEIN LIGASE RNF8"/>
    <property type="match status" value="1"/>
</dbReference>
<keyword evidence="8 12" id="KW-0862">Zinc</keyword>
<dbReference type="PROSITE" id="PS00518">
    <property type="entry name" value="ZF_RING_1"/>
    <property type="match status" value="1"/>
</dbReference>
<protein>
    <recommendedName>
        <fullName evidence="2">E3 ubiquitin-protein ligase CHFR</fullName>
    </recommendedName>
</protein>
<evidence type="ECO:0000256" key="2">
    <source>
        <dbReference type="ARBA" id="ARBA00017908"/>
    </source>
</evidence>
<dbReference type="Pfam" id="PF00498">
    <property type="entry name" value="FHA"/>
    <property type="match status" value="1"/>
</dbReference>
<evidence type="ECO:0000256" key="3">
    <source>
        <dbReference type="ARBA" id="ARBA00022679"/>
    </source>
</evidence>
<dbReference type="GO" id="GO:0070936">
    <property type="term" value="P:protein K48-linked ubiquitination"/>
    <property type="evidence" value="ECO:0007669"/>
    <property type="project" value="TreeGrafter"/>
</dbReference>
<feature type="region of interest" description="Disordered" evidence="13">
    <location>
        <begin position="504"/>
        <end position="528"/>
    </location>
</feature>
<accession>A0A3S2PMG7</accession>
<dbReference type="GO" id="GO:0061630">
    <property type="term" value="F:ubiquitin protein ligase activity"/>
    <property type="evidence" value="ECO:0007669"/>
    <property type="project" value="UniProtKB-EC"/>
</dbReference>
<dbReference type="GO" id="GO:0006511">
    <property type="term" value="P:ubiquitin-dependent protein catabolic process"/>
    <property type="evidence" value="ECO:0007669"/>
    <property type="project" value="TreeGrafter"/>
</dbReference>
<feature type="region of interest" description="Disordered" evidence="13">
    <location>
        <begin position="292"/>
        <end position="311"/>
    </location>
</feature>
<dbReference type="GO" id="GO:0003682">
    <property type="term" value="F:chromatin binding"/>
    <property type="evidence" value="ECO:0007669"/>
    <property type="project" value="UniProtKB-UniRule"/>
</dbReference>
<dbReference type="HAMAP" id="MF_03067">
    <property type="entry name" value="RNF8"/>
    <property type="match status" value="1"/>
</dbReference>
<evidence type="ECO:0000256" key="11">
    <source>
        <dbReference type="ARBA" id="ARBA00023242"/>
    </source>
</evidence>
<dbReference type="GO" id="GO:0045739">
    <property type="term" value="P:positive regulation of DNA repair"/>
    <property type="evidence" value="ECO:0007669"/>
    <property type="project" value="UniProtKB-UniRule"/>
</dbReference>
<reference evidence="16 17" key="1">
    <citation type="submission" date="2018-11" db="EMBL/GenBank/DDBJ databases">
        <authorList>
            <person name="Lopez-Roques C."/>
            <person name="Donnadieu C."/>
            <person name="Bouchez O."/>
            <person name="Klopp C."/>
            <person name="Cabau C."/>
            <person name="Zahm M."/>
        </authorList>
    </citation>
    <scope>NUCLEOTIDE SEQUENCE [LARGE SCALE GENOMIC DNA]</scope>
    <source>
        <strain evidence="16">RS831</strain>
        <tissue evidence="16">Whole body</tissue>
    </source>
</reference>
<evidence type="ECO:0000256" key="5">
    <source>
        <dbReference type="ARBA" id="ARBA00022763"/>
    </source>
</evidence>
<dbReference type="Proteomes" id="UP000283210">
    <property type="component" value="Chromosome 24"/>
</dbReference>
<dbReference type="SUPFAM" id="SSF49879">
    <property type="entry name" value="SMAD/FHA domain"/>
    <property type="match status" value="1"/>
</dbReference>
<feature type="region of interest" description="Disordered" evidence="13">
    <location>
        <begin position="478"/>
        <end position="497"/>
    </location>
</feature>
<keyword evidence="9 12" id="KW-0156">Chromatin regulator</keyword>
<evidence type="ECO:0000259" key="15">
    <source>
        <dbReference type="PROSITE" id="PS50089"/>
    </source>
</evidence>
<dbReference type="Pfam" id="PF13920">
    <property type="entry name" value="zf-C3HC4_3"/>
    <property type="match status" value="1"/>
</dbReference>
<proteinExistence type="inferred from homology"/>
<dbReference type="GO" id="GO:0035861">
    <property type="term" value="C:site of double-strand break"/>
    <property type="evidence" value="ECO:0007669"/>
    <property type="project" value="TreeGrafter"/>
</dbReference>
<dbReference type="CDD" id="cd22663">
    <property type="entry name" value="FHA_RNF8"/>
    <property type="match status" value="1"/>
</dbReference>
<dbReference type="OrthoDB" id="5330228at2759"/>
<feature type="domain" description="FHA" evidence="14">
    <location>
        <begin position="42"/>
        <end position="96"/>
    </location>
</feature>
<dbReference type="PROSITE" id="PS50006">
    <property type="entry name" value="FHA_DOMAIN"/>
    <property type="match status" value="1"/>
</dbReference>
<comment type="similarity">
    <text evidence="1">Belongs to the CHFR family.</text>
</comment>
<evidence type="ECO:0000256" key="4">
    <source>
        <dbReference type="ARBA" id="ARBA00022723"/>
    </source>
</evidence>
<dbReference type="AlphaFoldDB" id="A0A3S2PMG7"/>
<dbReference type="Gene3D" id="2.60.200.20">
    <property type="match status" value="1"/>
</dbReference>
<dbReference type="GO" id="GO:0010212">
    <property type="term" value="P:response to ionizing radiation"/>
    <property type="evidence" value="ECO:0007669"/>
    <property type="project" value="UniProtKB-UniRule"/>
</dbReference>
<evidence type="ECO:0000256" key="6">
    <source>
        <dbReference type="ARBA" id="ARBA00022771"/>
    </source>
</evidence>
<evidence type="ECO:0000256" key="8">
    <source>
        <dbReference type="ARBA" id="ARBA00022833"/>
    </source>
</evidence>
<dbReference type="GO" id="GO:0006325">
    <property type="term" value="P:chromatin organization"/>
    <property type="evidence" value="ECO:0007669"/>
    <property type="project" value="UniProtKB-KW"/>
</dbReference>
<evidence type="ECO:0000256" key="12">
    <source>
        <dbReference type="HAMAP-Rule" id="MF_03067"/>
    </source>
</evidence>
<evidence type="ECO:0000313" key="16">
    <source>
        <dbReference type="EMBL" id="RVE55715.1"/>
    </source>
</evidence>
<evidence type="ECO:0000313" key="17">
    <source>
        <dbReference type="Proteomes" id="UP000283210"/>
    </source>
</evidence>
<name>A0A3S2PMG7_ORYJA</name>
<keyword evidence="11 12" id="KW-0539">Nucleus</keyword>
<feature type="compositionally biased region" description="Acidic residues" evidence="13">
    <location>
        <begin position="513"/>
        <end position="528"/>
    </location>
</feature>
<dbReference type="InterPro" id="IPR017907">
    <property type="entry name" value="Znf_RING_CS"/>
</dbReference>
<dbReference type="InterPro" id="IPR017335">
    <property type="entry name" value="RNF8"/>
</dbReference>
<dbReference type="GO" id="GO:0042393">
    <property type="term" value="F:histone binding"/>
    <property type="evidence" value="ECO:0007669"/>
    <property type="project" value="UniProtKB-UniRule"/>
</dbReference>
<feature type="region of interest" description="Disordered" evidence="13">
    <location>
        <begin position="194"/>
        <end position="230"/>
    </location>
</feature>
<reference evidence="16 17" key="2">
    <citation type="submission" date="2019-01" db="EMBL/GenBank/DDBJ databases">
        <title>A chromosome length genome reference of the Java medaka (oryzias javanicus).</title>
        <authorList>
            <person name="Herpin A."/>
            <person name="Takehana Y."/>
            <person name="Naruse K."/>
            <person name="Ansai S."/>
            <person name="Kawaguchi M."/>
        </authorList>
    </citation>
    <scope>NUCLEOTIDE SEQUENCE [LARGE SCALE GENOMIC DNA]</scope>
    <source>
        <strain evidence="16">RS831</strain>
        <tissue evidence="16">Whole body</tissue>
    </source>
</reference>
<feature type="region of interest" description="Disordered" evidence="13">
    <location>
        <begin position="150"/>
        <end position="176"/>
    </location>
</feature>
<dbReference type="SMART" id="SM00240">
    <property type="entry name" value="FHA"/>
    <property type="match status" value="1"/>
</dbReference>
<dbReference type="GO" id="GO:0000151">
    <property type="term" value="C:ubiquitin ligase complex"/>
    <property type="evidence" value="ECO:0007669"/>
    <property type="project" value="UniProtKB-UniRule"/>
</dbReference>
<dbReference type="InterPro" id="IPR008984">
    <property type="entry name" value="SMAD_FHA_dom_sf"/>
</dbReference>
<evidence type="ECO:0000256" key="13">
    <source>
        <dbReference type="SAM" id="MobiDB-lite"/>
    </source>
</evidence>